<accession>A0A4U6U492</accession>
<protein>
    <recommendedName>
        <fullName evidence="4">Secreted protein</fullName>
    </recommendedName>
</protein>
<evidence type="ECO:0000313" key="3">
    <source>
        <dbReference type="Proteomes" id="UP000298652"/>
    </source>
</evidence>
<name>A0A4U6U492_SETVI</name>
<dbReference type="EMBL" id="CM016557">
    <property type="protein sequence ID" value="TKW09732.1"/>
    <property type="molecule type" value="Genomic_DNA"/>
</dbReference>
<feature type="signal peptide" evidence="1">
    <location>
        <begin position="1"/>
        <end position="22"/>
    </location>
</feature>
<dbReference type="Gramene" id="TKW09732">
    <property type="protein sequence ID" value="TKW09732"/>
    <property type="gene ID" value="SEVIR_6G121554v2"/>
</dbReference>
<dbReference type="Proteomes" id="UP000298652">
    <property type="component" value="Chromosome 6"/>
</dbReference>
<evidence type="ECO:0000313" key="2">
    <source>
        <dbReference type="EMBL" id="TKW09732.1"/>
    </source>
</evidence>
<feature type="chain" id="PRO_5020238851" description="Secreted protein" evidence="1">
    <location>
        <begin position="23"/>
        <end position="55"/>
    </location>
</feature>
<reference evidence="2" key="1">
    <citation type="submission" date="2019-03" db="EMBL/GenBank/DDBJ databases">
        <title>WGS assembly of Setaria viridis.</title>
        <authorList>
            <person name="Huang P."/>
            <person name="Jenkins J."/>
            <person name="Grimwood J."/>
            <person name="Barry K."/>
            <person name="Healey A."/>
            <person name="Mamidi S."/>
            <person name="Sreedasyam A."/>
            <person name="Shu S."/>
            <person name="Feldman M."/>
            <person name="Wu J."/>
            <person name="Yu Y."/>
            <person name="Chen C."/>
            <person name="Johnson J."/>
            <person name="Rokhsar D."/>
            <person name="Baxter I."/>
            <person name="Schmutz J."/>
            <person name="Brutnell T."/>
            <person name="Kellogg E."/>
        </authorList>
    </citation>
    <scope>NUCLEOTIDE SEQUENCE [LARGE SCALE GENOMIC DNA]</scope>
</reference>
<evidence type="ECO:0008006" key="4">
    <source>
        <dbReference type="Google" id="ProtNLM"/>
    </source>
</evidence>
<gene>
    <name evidence="2" type="ORF">SEVIR_6G121554v2</name>
</gene>
<organism evidence="2 3">
    <name type="scientific">Setaria viridis</name>
    <name type="common">Green bristlegrass</name>
    <name type="synonym">Setaria italica subsp. viridis</name>
    <dbReference type="NCBI Taxonomy" id="4556"/>
    <lineage>
        <taxon>Eukaryota</taxon>
        <taxon>Viridiplantae</taxon>
        <taxon>Streptophyta</taxon>
        <taxon>Embryophyta</taxon>
        <taxon>Tracheophyta</taxon>
        <taxon>Spermatophyta</taxon>
        <taxon>Magnoliopsida</taxon>
        <taxon>Liliopsida</taxon>
        <taxon>Poales</taxon>
        <taxon>Poaceae</taxon>
        <taxon>PACMAD clade</taxon>
        <taxon>Panicoideae</taxon>
        <taxon>Panicodae</taxon>
        <taxon>Paniceae</taxon>
        <taxon>Cenchrinae</taxon>
        <taxon>Setaria</taxon>
    </lineage>
</organism>
<keyword evidence="3" id="KW-1185">Reference proteome</keyword>
<sequence length="55" mass="5991">MFRSWWSSFPTGRLSLVELSSSALLVASLSGEVEAPEFAVVGTWPPQLPPGWTVE</sequence>
<keyword evidence="1" id="KW-0732">Signal</keyword>
<evidence type="ECO:0000256" key="1">
    <source>
        <dbReference type="SAM" id="SignalP"/>
    </source>
</evidence>
<proteinExistence type="predicted"/>
<dbReference type="AlphaFoldDB" id="A0A4U6U492"/>